<dbReference type="GO" id="GO:0005634">
    <property type="term" value="C:nucleus"/>
    <property type="evidence" value="ECO:0007669"/>
    <property type="project" value="UniProtKB-SubCell"/>
</dbReference>
<dbReference type="EMBL" id="PDNA01000023">
    <property type="protein sequence ID" value="PGH23463.1"/>
    <property type="molecule type" value="Genomic_DNA"/>
</dbReference>
<feature type="region of interest" description="Disordered" evidence="6">
    <location>
        <begin position="167"/>
        <end position="203"/>
    </location>
</feature>
<dbReference type="Pfam" id="PF00010">
    <property type="entry name" value="HLH"/>
    <property type="match status" value="1"/>
</dbReference>
<dbReference type="PANTHER" id="PTHR15741">
    <property type="entry name" value="BASIC HELIX-LOOP-HELIX ZIP TRANSCRIPTION FACTOR"/>
    <property type="match status" value="1"/>
</dbReference>
<dbReference type="PROSITE" id="PS50888">
    <property type="entry name" value="BHLH"/>
    <property type="match status" value="1"/>
</dbReference>
<feature type="compositionally biased region" description="Basic and acidic residues" evidence="6">
    <location>
        <begin position="372"/>
        <end position="387"/>
    </location>
</feature>
<dbReference type="InterPro" id="IPR036638">
    <property type="entry name" value="HLH_DNA-bd_sf"/>
</dbReference>
<feature type="compositionally biased region" description="Basic and acidic residues" evidence="6">
    <location>
        <begin position="247"/>
        <end position="258"/>
    </location>
</feature>
<evidence type="ECO:0000313" key="9">
    <source>
        <dbReference type="Proteomes" id="UP000224634"/>
    </source>
</evidence>
<evidence type="ECO:0000256" key="4">
    <source>
        <dbReference type="ARBA" id="ARBA00023163"/>
    </source>
</evidence>
<evidence type="ECO:0000313" key="8">
    <source>
        <dbReference type="EMBL" id="PGH23463.1"/>
    </source>
</evidence>
<keyword evidence="4" id="KW-0804">Transcription</keyword>
<name>A0A2B7YR41_POLH7</name>
<dbReference type="GO" id="GO:0000978">
    <property type="term" value="F:RNA polymerase II cis-regulatory region sequence-specific DNA binding"/>
    <property type="evidence" value="ECO:0007669"/>
    <property type="project" value="TreeGrafter"/>
</dbReference>
<dbReference type="Proteomes" id="UP000224634">
    <property type="component" value="Unassembled WGS sequence"/>
</dbReference>
<accession>A0A2B7YR41</accession>
<reference evidence="8 9" key="1">
    <citation type="submission" date="2017-10" db="EMBL/GenBank/DDBJ databases">
        <title>Comparative genomics in systemic dimorphic fungi from Ajellomycetaceae.</title>
        <authorList>
            <person name="Munoz J.F."/>
            <person name="Mcewen J.G."/>
            <person name="Clay O.K."/>
            <person name="Cuomo C.A."/>
        </authorList>
    </citation>
    <scope>NUCLEOTIDE SEQUENCE [LARGE SCALE GENOMIC DNA]</scope>
    <source>
        <strain evidence="8 9">UAMH7299</strain>
    </source>
</reference>
<dbReference type="SUPFAM" id="SSF47459">
    <property type="entry name" value="HLH, helix-loop-helix DNA-binding domain"/>
    <property type="match status" value="1"/>
</dbReference>
<dbReference type="GO" id="GO:0046983">
    <property type="term" value="F:protein dimerization activity"/>
    <property type="evidence" value="ECO:0007669"/>
    <property type="project" value="InterPro"/>
</dbReference>
<comment type="subcellular location">
    <subcellularLocation>
        <location evidence="1">Nucleus</location>
    </subcellularLocation>
</comment>
<feature type="region of interest" description="Disordered" evidence="6">
    <location>
        <begin position="272"/>
        <end position="387"/>
    </location>
</feature>
<sequence>MSTLMNMSVPESIREQEKRPASPPPGPFGYSLMPTQDTPFEPAPALPPGPALLDDLESSMLDSFFTTMNESHFDSNDFWLGMDDKQGSAFNFEWPEELPPTFEGSTTSLPSFLPTQGIPQEEVIPNKGGPFSSDVLAAASMLYQNGAVANEPMSNFTNQFGGQTFAGNYAESPRTKRARLAPNPDPRAPALGLSHRRNPNLLNRGLHSTNMYFDAGVQASLDDQSSRKVEPLHWGSDAGFSSQRYEAPPDHPTEEDRTQSLLHNLQCFERQASAANTRPSSPVLRNPEQRQPEWMSSANAPDGKSLINNTASVAEEQARAKKRRKIKNPVKQENMETDRLDGASNSQPTKDRRPSSTQDGPSRKTKSTLGKPPRENLTEEQKRTNHILSEQKRRNLIKQGFEDLCSLVPELNGGGYSKSTMLGQAADWLEDLLRGNEALRARLAELKGGQNTTNTTR</sequence>
<keyword evidence="5" id="KW-0539">Nucleus</keyword>
<keyword evidence="9" id="KW-1185">Reference proteome</keyword>
<gene>
    <name evidence="8" type="ORF">AJ80_02416</name>
</gene>
<evidence type="ECO:0000256" key="2">
    <source>
        <dbReference type="ARBA" id="ARBA00023015"/>
    </source>
</evidence>
<dbReference type="SMART" id="SM00353">
    <property type="entry name" value="HLH"/>
    <property type="match status" value="1"/>
</dbReference>
<dbReference type="OrthoDB" id="5778525at2759"/>
<keyword evidence="2" id="KW-0805">Transcription regulation</keyword>
<dbReference type="AlphaFoldDB" id="A0A2B7YR41"/>
<dbReference type="Gene3D" id="4.10.280.10">
    <property type="entry name" value="Helix-loop-helix DNA-binding domain"/>
    <property type="match status" value="1"/>
</dbReference>
<comment type="caution">
    <text evidence="8">The sequence shown here is derived from an EMBL/GenBank/DDBJ whole genome shotgun (WGS) entry which is preliminary data.</text>
</comment>
<evidence type="ECO:0000256" key="5">
    <source>
        <dbReference type="ARBA" id="ARBA00023242"/>
    </source>
</evidence>
<evidence type="ECO:0000259" key="7">
    <source>
        <dbReference type="PROSITE" id="PS50888"/>
    </source>
</evidence>
<dbReference type="STRING" id="1447883.A0A2B7YR41"/>
<organism evidence="8 9">
    <name type="scientific">Polytolypa hystricis (strain UAMH7299)</name>
    <dbReference type="NCBI Taxonomy" id="1447883"/>
    <lineage>
        <taxon>Eukaryota</taxon>
        <taxon>Fungi</taxon>
        <taxon>Dikarya</taxon>
        <taxon>Ascomycota</taxon>
        <taxon>Pezizomycotina</taxon>
        <taxon>Eurotiomycetes</taxon>
        <taxon>Eurotiomycetidae</taxon>
        <taxon>Onygenales</taxon>
        <taxon>Onygenales incertae sedis</taxon>
        <taxon>Polytolypa</taxon>
    </lineage>
</organism>
<dbReference type="InterPro" id="IPR011598">
    <property type="entry name" value="bHLH_dom"/>
</dbReference>
<dbReference type="GO" id="GO:0000981">
    <property type="term" value="F:DNA-binding transcription factor activity, RNA polymerase II-specific"/>
    <property type="evidence" value="ECO:0007669"/>
    <property type="project" value="TreeGrafter"/>
</dbReference>
<dbReference type="InterPro" id="IPR052207">
    <property type="entry name" value="Max-like/E-box_TFs"/>
</dbReference>
<feature type="region of interest" description="Disordered" evidence="6">
    <location>
        <begin position="1"/>
        <end position="50"/>
    </location>
</feature>
<proteinExistence type="predicted"/>
<feature type="domain" description="BHLH" evidence="7">
    <location>
        <begin position="381"/>
        <end position="432"/>
    </location>
</feature>
<evidence type="ECO:0000256" key="1">
    <source>
        <dbReference type="ARBA" id="ARBA00004123"/>
    </source>
</evidence>
<dbReference type="PANTHER" id="PTHR15741:SF27">
    <property type="entry name" value="TRANSCRIPTION FACTOR AP-4"/>
    <property type="match status" value="1"/>
</dbReference>
<evidence type="ECO:0000256" key="6">
    <source>
        <dbReference type="SAM" id="MobiDB-lite"/>
    </source>
</evidence>
<feature type="region of interest" description="Disordered" evidence="6">
    <location>
        <begin position="224"/>
        <end position="258"/>
    </location>
</feature>
<keyword evidence="3" id="KW-0238">DNA-binding</keyword>
<dbReference type="CDD" id="cd11404">
    <property type="entry name" value="bHLHzip_Mlx_like"/>
    <property type="match status" value="1"/>
</dbReference>
<feature type="compositionally biased region" description="Pro residues" evidence="6">
    <location>
        <begin position="41"/>
        <end position="50"/>
    </location>
</feature>
<protein>
    <recommendedName>
        <fullName evidence="7">BHLH domain-containing protein</fullName>
    </recommendedName>
</protein>
<evidence type="ECO:0000256" key="3">
    <source>
        <dbReference type="ARBA" id="ARBA00023125"/>
    </source>
</evidence>